<dbReference type="InterPro" id="IPR001173">
    <property type="entry name" value="Glyco_trans_2-like"/>
</dbReference>
<gene>
    <name evidence="2" type="ORF">GCM10023183_16460</name>
</gene>
<organism evidence="2 3">
    <name type="scientific">Nibribacter koreensis</name>
    <dbReference type="NCBI Taxonomy" id="1084519"/>
    <lineage>
        <taxon>Bacteria</taxon>
        <taxon>Pseudomonadati</taxon>
        <taxon>Bacteroidota</taxon>
        <taxon>Cytophagia</taxon>
        <taxon>Cytophagales</taxon>
        <taxon>Hymenobacteraceae</taxon>
        <taxon>Nibribacter</taxon>
    </lineage>
</organism>
<dbReference type="PANTHER" id="PTHR43685">
    <property type="entry name" value="GLYCOSYLTRANSFERASE"/>
    <property type="match status" value="1"/>
</dbReference>
<dbReference type="CDD" id="cd00761">
    <property type="entry name" value="Glyco_tranf_GTA_type"/>
    <property type="match status" value="1"/>
</dbReference>
<sequence>MTVYSALVSIIMPAYNAGAYVREAIQSVINQTYSNWELIVINDGSLDLTEKVVLNFKDSRIKYLYQDNAGVSSARNKGLSLMQGYFFCFLDADDILPEKSLASRLNVFAHDASLSFVDGRVLVMDVELKNVKRDYLPIFKGNPFSKLVGISGDCFLGNTWMIKRQLNYVYQFRKGLTHGEDRLFFIEIADQGNYSFTDDVILLYRTGHVSAMKNLKGLESGYMNLYRIIKHEFPSVNLLDLLYLKYKITRIMVLSYLSNRDYIPAIKAFMRLCWL</sequence>
<name>A0ABP8FHQ4_9BACT</name>
<dbReference type="Gene3D" id="3.90.550.10">
    <property type="entry name" value="Spore Coat Polysaccharide Biosynthesis Protein SpsA, Chain A"/>
    <property type="match status" value="1"/>
</dbReference>
<dbReference type="SUPFAM" id="SSF53448">
    <property type="entry name" value="Nucleotide-diphospho-sugar transferases"/>
    <property type="match status" value="1"/>
</dbReference>
<comment type="caution">
    <text evidence="2">The sequence shown here is derived from an EMBL/GenBank/DDBJ whole genome shotgun (WGS) entry which is preliminary data.</text>
</comment>
<dbReference type="Pfam" id="PF00535">
    <property type="entry name" value="Glycos_transf_2"/>
    <property type="match status" value="1"/>
</dbReference>
<keyword evidence="3" id="KW-1185">Reference proteome</keyword>
<reference evidence="3" key="1">
    <citation type="journal article" date="2019" name="Int. J. Syst. Evol. Microbiol.">
        <title>The Global Catalogue of Microorganisms (GCM) 10K type strain sequencing project: providing services to taxonomists for standard genome sequencing and annotation.</title>
        <authorList>
            <consortium name="The Broad Institute Genomics Platform"/>
            <consortium name="The Broad Institute Genome Sequencing Center for Infectious Disease"/>
            <person name="Wu L."/>
            <person name="Ma J."/>
        </authorList>
    </citation>
    <scope>NUCLEOTIDE SEQUENCE [LARGE SCALE GENOMIC DNA]</scope>
    <source>
        <strain evidence="3">JCM 17917</strain>
    </source>
</reference>
<feature type="domain" description="Glycosyltransferase 2-like" evidence="1">
    <location>
        <begin position="9"/>
        <end position="141"/>
    </location>
</feature>
<dbReference type="EMBL" id="BAABGX010000002">
    <property type="protein sequence ID" value="GAA4303674.1"/>
    <property type="molecule type" value="Genomic_DNA"/>
</dbReference>
<dbReference type="InterPro" id="IPR050834">
    <property type="entry name" value="Glycosyltransf_2"/>
</dbReference>
<dbReference type="InterPro" id="IPR029044">
    <property type="entry name" value="Nucleotide-diphossugar_trans"/>
</dbReference>
<evidence type="ECO:0000259" key="1">
    <source>
        <dbReference type="Pfam" id="PF00535"/>
    </source>
</evidence>
<dbReference type="Proteomes" id="UP001501844">
    <property type="component" value="Unassembled WGS sequence"/>
</dbReference>
<dbReference type="PANTHER" id="PTHR43685:SF2">
    <property type="entry name" value="GLYCOSYLTRANSFERASE 2-LIKE DOMAIN-CONTAINING PROTEIN"/>
    <property type="match status" value="1"/>
</dbReference>
<proteinExistence type="predicted"/>
<protein>
    <submittedName>
        <fullName evidence="2">Glycosyltransferase family 2 protein</fullName>
    </submittedName>
</protein>
<evidence type="ECO:0000313" key="3">
    <source>
        <dbReference type="Proteomes" id="UP001501844"/>
    </source>
</evidence>
<dbReference type="RefSeq" id="WP_345164536.1">
    <property type="nucleotide sequence ID" value="NZ_BAABGX010000002.1"/>
</dbReference>
<evidence type="ECO:0000313" key="2">
    <source>
        <dbReference type="EMBL" id="GAA4303674.1"/>
    </source>
</evidence>
<accession>A0ABP8FHQ4</accession>